<dbReference type="KEGG" id="mff:MFFC18_31830"/>
<reference evidence="1 2" key="1">
    <citation type="submission" date="2019-08" db="EMBL/GenBank/DDBJ databases">
        <title>Deep-cultivation of Planctomycetes and their phenomic and genomic characterization uncovers novel biology.</title>
        <authorList>
            <person name="Wiegand S."/>
            <person name="Jogler M."/>
            <person name="Boedeker C."/>
            <person name="Pinto D."/>
            <person name="Vollmers J."/>
            <person name="Rivas-Marin E."/>
            <person name="Kohn T."/>
            <person name="Peeters S.H."/>
            <person name="Heuer A."/>
            <person name="Rast P."/>
            <person name="Oberbeckmann S."/>
            <person name="Bunk B."/>
            <person name="Jeske O."/>
            <person name="Meyerdierks A."/>
            <person name="Storesund J.E."/>
            <person name="Kallscheuer N."/>
            <person name="Luecker S."/>
            <person name="Lage O.M."/>
            <person name="Pohl T."/>
            <person name="Merkel B.J."/>
            <person name="Hornburger P."/>
            <person name="Mueller R.-W."/>
            <person name="Bruemmer F."/>
            <person name="Labrenz M."/>
            <person name="Spormann A.M."/>
            <person name="Op den Camp H."/>
            <person name="Overmann J."/>
            <person name="Amann R."/>
            <person name="Jetten M.S.M."/>
            <person name="Mascher T."/>
            <person name="Medema M.H."/>
            <person name="Devos D.P."/>
            <person name="Kaster A.-K."/>
            <person name="Ovreas L."/>
            <person name="Rohde M."/>
            <person name="Galperin M.Y."/>
            <person name="Jogler C."/>
        </authorList>
    </citation>
    <scope>NUCLEOTIDE SEQUENCE [LARGE SCALE GENOMIC DNA]</scope>
    <source>
        <strain evidence="1 2">FC18</strain>
    </source>
</reference>
<evidence type="ECO:0000313" key="2">
    <source>
        <dbReference type="Proteomes" id="UP000322214"/>
    </source>
</evidence>
<evidence type="ECO:0000313" key="1">
    <source>
        <dbReference type="EMBL" id="QEG23287.1"/>
    </source>
</evidence>
<dbReference type="Proteomes" id="UP000322214">
    <property type="component" value="Chromosome"/>
</dbReference>
<dbReference type="AlphaFoldDB" id="A0A5B9P964"/>
<accession>A0A5B9P964</accession>
<keyword evidence="2" id="KW-1185">Reference proteome</keyword>
<protein>
    <submittedName>
        <fullName evidence="1">Uncharacterized protein</fullName>
    </submittedName>
</protein>
<dbReference type="RefSeq" id="WP_075083363.1">
    <property type="nucleotide sequence ID" value="NZ_CP042912.1"/>
</dbReference>
<name>A0A5B9P964_9BACT</name>
<organism evidence="1 2">
    <name type="scientific">Mariniblastus fucicola</name>
    <dbReference type="NCBI Taxonomy" id="980251"/>
    <lineage>
        <taxon>Bacteria</taxon>
        <taxon>Pseudomonadati</taxon>
        <taxon>Planctomycetota</taxon>
        <taxon>Planctomycetia</taxon>
        <taxon>Pirellulales</taxon>
        <taxon>Pirellulaceae</taxon>
        <taxon>Mariniblastus</taxon>
    </lineage>
</organism>
<proteinExistence type="predicted"/>
<dbReference type="EMBL" id="CP042912">
    <property type="protein sequence ID" value="QEG23287.1"/>
    <property type="molecule type" value="Genomic_DNA"/>
</dbReference>
<sequence length="92" mass="10798">MRNRIAHLLESKISTAQLCQRPKLTLTVDRPVKVDMERFFDFSFSFAEALMELEDKHRPEQPVVSLERELALKASIGTQHDERDLDIDARWM</sequence>
<gene>
    <name evidence="1" type="ORF">MFFC18_31830</name>
</gene>